<proteinExistence type="predicted"/>
<dbReference type="Proteomes" id="UP000051682">
    <property type="component" value="Unassembled WGS sequence"/>
</dbReference>
<protein>
    <submittedName>
        <fullName evidence="1">Uncharacterized protein</fullName>
    </submittedName>
</protein>
<dbReference type="OrthoDB" id="1435800at2"/>
<keyword evidence="2" id="KW-1185">Reference proteome</keyword>
<organism evidence="1 2">
    <name type="scientific">Chryseobacterium aquaticum</name>
    <dbReference type="NCBI Taxonomy" id="452084"/>
    <lineage>
        <taxon>Bacteria</taxon>
        <taxon>Pseudomonadati</taxon>
        <taxon>Bacteroidota</taxon>
        <taxon>Flavobacteriia</taxon>
        <taxon>Flavobacteriales</taxon>
        <taxon>Weeksellaceae</taxon>
        <taxon>Chryseobacterium group</taxon>
        <taxon>Chryseobacterium</taxon>
    </lineage>
</organism>
<evidence type="ECO:0000313" key="2">
    <source>
        <dbReference type="Proteomes" id="UP000051682"/>
    </source>
</evidence>
<accession>A0A0Q3HXN2</accession>
<evidence type="ECO:0000313" key="1">
    <source>
        <dbReference type="EMBL" id="KQK27568.1"/>
    </source>
</evidence>
<gene>
    <name evidence="1" type="ORF">AR438_00530</name>
</gene>
<sequence length="151" mass="17523">MTYILQAFITKKSNHKILTDSYKKSIAVEIGHELSLIPFTTELFDEMNKMKDSKPIGKFDYLTENIEVELLKQIGDIKFAYIEADYFGGEGGQIAIIWEKQKRTYLSEWGDWEINKVLKDFGIIAKDGKDEFDTVGLGQNRRTKEWLNESE</sequence>
<dbReference type="RefSeq" id="WP_056010610.1">
    <property type="nucleotide sequence ID" value="NZ_LLYZ01000001.1"/>
</dbReference>
<reference evidence="1 2" key="1">
    <citation type="submission" date="2015-10" db="EMBL/GenBank/DDBJ databases">
        <title>Chryseobacterium aquaticum genome.</title>
        <authorList>
            <person name="Newman J.D."/>
            <person name="Ferguson M.B."/>
            <person name="Miller J.R."/>
        </authorList>
    </citation>
    <scope>NUCLEOTIDE SEQUENCE [LARGE SCALE GENOMIC DNA]</scope>
    <source>
        <strain evidence="1 2">KCTC 12483</strain>
    </source>
</reference>
<dbReference type="EMBL" id="LLYZ01000001">
    <property type="protein sequence ID" value="KQK27568.1"/>
    <property type="molecule type" value="Genomic_DNA"/>
</dbReference>
<name>A0A0Q3HXN2_9FLAO</name>
<comment type="caution">
    <text evidence="1">The sequence shown here is derived from an EMBL/GenBank/DDBJ whole genome shotgun (WGS) entry which is preliminary data.</text>
</comment>
<dbReference type="AlphaFoldDB" id="A0A0Q3HXN2"/>
<dbReference type="STRING" id="452084.AR438_00530"/>